<organism evidence="2 3">
    <name type="scientific">Phytophthora lilii</name>
    <dbReference type="NCBI Taxonomy" id="2077276"/>
    <lineage>
        <taxon>Eukaryota</taxon>
        <taxon>Sar</taxon>
        <taxon>Stramenopiles</taxon>
        <taxon>Oomycota</taxon>
        <taxon>Peronosporomycetes</taxon>
        <taxon>Peronosporales</taxon>
        <taxon>Peronosporaceae</taxon>
        <taxon>Phytophthora</taxon>
    </lineage>
</organism>
<dbReference type="Proteomes" id="UP001165083">
    <property type="component" value="Unassembled WGS sequence"/>
</dbReference>
<evidence type="ECO:0000313" key="3">
    <source>
        <dbReference type="Proteomes" id="UP001165083"/>
    </source>
</evidence>
<dbReference type="EMBL" id="BSXW01012545">
    <property type="protein sequence ID" value="GMF66108.1"/>
    <property type="molecule type" value="Genomic_DNA"/>
</dbReference>
<reference evidence="2" key="1">
    <citation type="submission" date="2023-04" db="EMBL/GenBank/DDBJ databases">
        <title>Phytophthora lilii NBRC 32176.</title>
        <authorList>
            <person name="Ichikawa N."/>
            <person name="Sato H."/>
            <person name="Tonouchi N."/>
        </authorList>
    </citation>
    <scope>NUCLEOTIDE SEQUENCE</scope>
    <source>
        <strain evidence="2">NBRC 32176</strain>
    </source>
</reference>
<comment type="caution">
    <text evidence="2">The sequence shown here is derived from an EMBL/GenBank/DDBJ whole genome shotgun (WGS) entry which is preliminary data.</text>
</comment>
<feature type="region of interest" description="Disordered" evidence="1">
    <location>
        <begin position="1"/>
        <end position="39"/>
    </location>
</feature>
<name>A0A9W6YFH4_9STRA</name>
<feature type="compositionally biased region" description="Basic and acidic residues" evidence="1">
    <location>
        <begin position="71"/>
        <end position="82"/>
    </location>
</feature>
<evidence type="ECO:0000256" key="1">
    <source>
        <dbReference type="SAM" id="MobiDB-lite"/>
    </source>
</evidence>
<sequence length="82" mass="9139">MTRSQAKEAKRKRVRFADETPETRPEAVNNREEALQDPSETSFQMLEENAAQNLTEDANSTVPPSATDIDPSSRRETSKASS</sequence>
<accession>A0A9W6YFH4</accession>
<gene>
    <name evidence="2" type="ORF">Plil01_001864700</name>
</gene>
<feature type="compositionally biased region" description="Polar residues" evidence="1">
    <location>
        <begin position="53"/>
        <end position="64"/>
    </location>
</feature>
<keyword evidence="3" id="KW-1185">Reference proteome</keyword>
<protein>
    <submittedName>
        <fullName evidence="2">Unnamed protein product</fullName>
    </submittedName>
</protein>
<proteinExistence type="predicted"/>
<feature type="region of interest" description="Disordered" evidence="1">
    <location>
        <begin position="53"/>
        <end position="82"/>
    </location>
</feature>
<feature type="compositionally biased region" description="Basic and acidic residues" evidence="1">
    <location>
        <begin position="15"/>
        <end position="34"/>
    </location>
</feature>
<dbReference type="AlphaFoldDB" id="A0A9W6YFH4"/>
<evidence type="ECO:0000313" key="2">
    <source>
        <dbReference type="EMBL" id="GMF66108.1"/>
    </source>
</evidence>